<organism evidence="1 2">
    <name type="scientific">Aspergillus cavernicola</name>
    <dbReference type="NCBI Taxonomy" id="176166"/>
    <lineage>
        <taxon>Eukaryota</taxon>
        <taxon>Fungi</taxon>
        <taxon>Dikarya</taxon>
        <taxon>Ascomycota</taxon>
        <taxon>Pezizomycotina</taxon>
        <taxon>Eurotiomycetes</taxon>
        <taxon>Eurotiomycetidae</taxon>
        <taxon>Eurotiales</taxon>
        <taxon>Aspergillaceae</taxon>
        <taxon>Aspergillus</taxon>
        <taxon>Aspergillus subgen. Nidulantes</taxon>
    </lineage>
</organism>
<comment type="caution">
    <text evidence="1">The sequence shown here is derived from an EMBL/GenBank/DDBJ whole genome shotgun (WGS) entry which is preliminary data.</text>
</comment>
<keyword evidence="2" id="KW-1185">Reference proteome</keyword>
<proteinExistence type="predicted"/>
<reference evidence="1 2" key="1">
    <citation type="submission" date="2024-07" db="EMBL/GenBank/DDBJ databases">
        <title>Section-level genome sequencing and comparative genomics of Aspergillus sections Usti and Cavernicolus.</title>
        <authorList>
            <consortium name="Lawrence Berkeley National Laboratory"/>
            <person name="Nybo J.L."/>
            <person name="Vesth T.C."/>
            <person name="Theobald S."/>
            <person name="Frisvad J.C."/>
            <person name="Larsen T.O."/>
            <person name="Kjaerboelling I."/>
            <person name="Rothschild-Mancinelli K."/>
            <person name="Lyhne E.K."/>
            <person name="Kogle M.E."/>
            <person name="Barry K."/>
            <person name="Clum A."/>
            <person name="Na H."/>
            <person name="Ledsgaard L."/>
            <person name="Lin J."/>
            <person name="Lipzen A."/>
            <person name="Kuo A."/>
            <person name="Riley R."/>
            <person name="Mondo S."/>
            <person name="LaButti K."/>
            <person name="Haridas S."/>
            <person name="Pangalinan J."/>
            <person name="Salamov A.A."/>
            <person name="Simmons B.A."/>
            <person name="Magnuson J.K."/>
            <person name="Chen J."/>
            <person name="Drula E."/>
            <person name="Henrissat B."/>
            <person name="Wiebenga A."/>
            <person name="Lubbers R.J."/>
            <person name="Gomes A.C."/>
            <person name="Makela M.R."/>
            <person name="Stajich J."/>
            <person name="Grigoriev I.V."/>
            <person name="Mortensen U.H."/>
            <person name="De vries R.P."/>
            <person name="Baker S.E."/>
            <person name="Andersen M.R."/>
        </authorList>
    </citation>
    <scope>NUCLEOTIDE SEQUENCE [LARGE SCALE GENOMIC DNA]</scope>
    <source>
        <strain evidence="1 2">CBS 600.67</strain>
    </source>
</reference>
<dbReference type="EMBL" id="JBFXLS010000041">
    <property type="protein sequence ID" value="KAL2824738.1"/>
    <property type="molecule type" value="Genomic_DNA"/>
</dbReference>
<sequence length="83" mass="9417">MGRMRTPVRTSVSSHFGSCSERNQIPGAWPTIFIARASRLWYFVSSRKHGLSCSSQAFEFFRKDRFAMSLLAWVGSILVEEGV</sequence>
<accession>A0ABR4IAI7</accession>
<feature type="non-terminal residue" evidence="1">
    <location>
        <position position="83"/>
    </location>
</feature>
<evidence type="ECO:0000313" key="2">
    <source>
        <dbReference type="Proteomes" id="UP001610335"/>
    </source>
</evidence>
<dbReference type="Proteomes" id="UP001610335">
    <property type="component" value="Unassembled WGS sequence"/>
</dbReference>
<gene>
    <name evidence="1" type="ORF">BDW59DRAFT_146977</name>
</gene>
<protein>
    <submittedName>
        <fullName evidence="1">Uncharacterized protein</fullName>
    </submittedName>
</protein>
<name>A0ABR4IAI7_9EURO</name>
<evidence type="ECO:0000313" key="1">
    <source>
        <dbReference type="EMBL" id="KAL2824738.1"/>
    </source>
</evidence>